<dbReference type="AlphaFoldDB" id="A0A016V9I1"/>
<evidence type="ECO:0000313" key="1">
    <source>
        <dbReference type="EMBL" id="EYC23393.1"/>
    </source>
</evidence>
<dbReference type="Proteomes" id="UP000024635">
    <property type="component" value="Unassembled WGS sequence"/>
</dbReference>
<comment type="caution">
    <text evidence="1">The sequence shown here is derived from an EMBL/GenBank/DDBJ whole genome shotgun (WGS) entry which is preliminary data.</text>
</comment>
<reference evidence="2" key="1">
    <citation type="journal article" date="2015" name="Nat. Genet.">
        <title>The genome and transcriptome of the zoonotic hookworm Ancylostoma ceylanicum identify infection-specific gene families.</title>
        <authorList>
            <person name="Schwarz E.M."/>
            <person name="Hu Y."/>
            <person name="Antoshechkin I."/>
            <person name="Miller M.M."/>
            <person name="Sternberg P.W."/>
            <person name="Aroian R.V."/>
        </authorList>
    </citation>
    <scope>NUCLEOTIDE SEQUENCE</scope>
    <source>
        <strain evidence="2">HY135</strain>
    </source>
</reference>
<dbReference type="EMBL" id="JARK01001351">
    <property type="protein sequence ID" value="EYC23393.1"/>
    <property type="molecule type" value="Genomic_DNA"/>
</dbReference>
<accession>A0A016V9I1</accession>
<gene>
    <name evidence="1" type="primary">Acey_s0015.g2626</name>
    <name evidence="1" type="ORF">Y032_0015g2626</name>
</gene>
<name>A0A016V9I1_9BILA</name>
<protein>
    <submittedName>
        <fullName evidence="1">Uncharacterized protein</fullName>
    </submittedName>
</protein>
<organism evidence="1 2">
    <name type="scientific">Ancylostoma ceylanicum</name>
    <dbReference type="NCBI Taxonomy" id="53326"/>
    <lineage>
        <taxon>Eukaryota</taxon>
        <taxon>Metazoa</taxon>
        <taxon>Ecdysozoa</taxon>
        <taxon>Nematoda</taxon>
        <taxon>Chromadorea</taxon>
        <taxon>Rhabditida</taxon>
        <taxon>Rhabditina</taxon>
        <taxon>Rhabditomorpha</taxon>
        <taxon>Strongyloidea</taxon>
        <taxon>Ancylostomatidae</taxon>
        <taxon>Ancylostomatinae</taxon>
        <taxon>Ancylostoma</taxon>
    </lineage>
</organism>
<keyword evidence="2" id="KW-1185">Reference proteome</keyword>
<proteinExistence type="predicted"/>
<sequence>MVQGLSTSPQTLPGVSFFSGRFKNAYDVEAKARFVRADTTCPTSMRTVTKLDLVHQGRLHRIDGRRRIAKSTSAHLASIATMTAIQAIV</sequence>
<evidence type="ECO:0000313" key="2">
    <source>
        <dbReference type="Proteomes" id="UP000024635"/>
    </source>
</evidence>